<feature type="region of interest" description="Disordered" evidence="1">
    <location>
        <begin position="1414"/>
        <end position="1450"/>
    </location>
</feature>
<comment type="caution">
    <text evidence="2">The sequence shown here is derived from an EMBL/GenBank/DDBJ whole genome shotgun (WGS) entry which is preliminary data.</text>
</comment>
<feature type="compositionally biased region" description="Low complexity" evidence="1">
    <location>
        <begin position="74"/>
        <end position="90"/>
    </location>
</feature>
<feature type="region of interest" description="Disordered" evidence="1">
    <location>
        <begin position="156"/>
        <end position="205"/>
    </location>
</feature>
<protein>
    <submittedName>
        <fullName evidence="2">Uncharacterized protein</fullName>
    </submittedName>
</protein>
<feature type="compositionally biased region" description="Polar residues" evidence="1">
    <location>
        <begin position="1415"/>
        <end position="1428"/>
    </location>
</feature>
<keyword evidence="3" id="KW-1185">Reference proteome</keyword>
<feature type="region of interest" description="Disordered" evidence="1">
    <location>
        <begin position="56"/>
        <end position="102"/>
    </location>
</feature>
<organism evidence="2 3">
    <name type="scientific">Thalassiosira oceanica</name>
    <name type="common">Marine diatom</name>
    <dbReference type="NCBI Taxonomy" id="159749"/>
    <lineage>
        <taxon>Eukaryota</taxon>
        <taxon>Sar</taxon>
        <taxon>Stramenopiles</taxon>
        <taxon>Ochrophyta</taxon>
        <taxon>Bacillariophyta</taxon>
        <taxon>Coscinodiscophyceae</taxon>
        <taxon>Thalassiosirophycidae</taxon>
        <taxon>Thalassiosirales</taxon>
        <taxon>Thalassiosiraceae</taxon>
        <taxon>Thalassiosira</taxon>
    </lineage>
</organism>
<feature type="region of interest" description="Disordered" evidence="1">
    <location>
        <begin position="442"/>
        <end position="462"/>
    </location>
</feature>
<name>K0RI21_THAOC</name>
<evidence type="ECO:0000313" key="3">
    <source>
        <dbReference type="Proteomes" id="UP000266841"/>
    </source>
</evidence>
<proteinExistence type="predicted"/>
<reference evidence="2 3" key="1">
    <citation type="journal article" date="2012" name="Genome Biol.">
        <title>Genome and low-iron response of an oceanic diatom adapted to chronic iron limitation.</title>
        <authorList>
            <person name="Lommer M."/>
            <person name="Specht M."/>
            <person name="Roy A.S."/>
            <person name="Kraemer L."/>
            <person name="Andreson R."/>
            <person name="Gutowska M.A."/>
            <person name="Wolf J."/>
            <person name="Bergner S.V."/>
            <person name="Schilhabel M.B."/>
            <person name="Klostermeier U.C."/>
            <person name="Beiko R.G."/>
            <person name="Rosenstiel P."/>
            <person name="Hippler M."/>
            <person name="Laroche J."/>
        </authorList>
    </citation>
    <scope>NUCLEOTIDE SEQUENCE [LARGE SCALE GENOMIC DNA]</scope>
    <source>
        <strain evidence="2 3">CCMP1005</strain>
    </source>
</reference>
<gene>
    <name evidence="2" type="ORF">THAOC_32627</name>
</gene>
<dbReference type="Proteomes" id="UP000266841">
    <property type="component" value="Unassembled WGS sequence"/>
</dbReference>
<accession>K0RI21</accession>
<dbReference type="EMBL" id="AGNL01045702">
    <property type="protein sequence ID" value="EJK48566.1"/>
    <property type="molecule type" value="Genomic_DNA"/>
</dbReference>
<feature type="compositionally biased region" description="Low complexity" evidence="1">
    <location>
        <begin position="171"/>
        <end position="190"/>
    </location>
</feature>
<sequence>MVLVRGPGRLSSTQRLGLIVVSQRVAQSSACAQSSGFDAGFDAEFEVGYEVKPLGTLERDSSRRPTPSAEMNKSQRGSGSSMSSKRAGVSHPSNGGKKKQRLAAEETGFDIFAQTITDGIYRLAGVKDNQKSPEQIARNCQSNAPRKINTNFQGALGKARKDHATPADTVSSAASTRTRSTSSNQSLQQSMPTAAKTPSAVDPDGESKIEQIGFSFADRGVEIVEQHKELKHSTRTLMYQRIFPGEIVRLGVDDEIIIQVPKDLLPRMETREKSDHKSLRSKLDKAMLSLHYRLVEFEREEQLEAEHNKRTVDVLNKPYFEFPCRIKNYAERHHLANLNPDKSAIQGLWSHGSGFYVELCGYSPHSTVLIMHRMLPFVRVFKIRSGSILNDASLGFPVKQNPDSLAVPLSRNLALAEGDATKSLEVLMRYYKALDRANKKRVASSKASQAPKAKSDEKSLENSMADSLLDELEETKLREFTKLVEKTYLDATEEMYSNFTTLKSYLVERSKVAELYEELKVRFPFAHAVLSILVSSQALPVELAPLFQLKRHAKKSAGDTEFEALLMFSSDENDSDFEPNHNKESDDDADDDLFGFELEDPSILAQAPMDNIDELETKERAVLHLFLSALKLKSQRCMMIWSSVQPMADYASGNRQNATKAIASSSCTLKTAWNNLDIISQRCQPRLKDAVRSQQTIGCTYDNHQEVISKKVQTDGKSAVAIRGTSMFLTKHKAFALPIDSIMVSPHGVKFKVTSCTVQDPYTVVIKGTLLSSIEECSSEEQRNEADLIEHHNLFWPKVGWEVVSMPGAEQYRPPTYDENQFIPTPVRSRIPTGKSLADMVLQGCEFAAEGEGEPFTIRQYMMGLIQSQRLIELNCFRNHLYGLHRKELEDKIALDEAQATLSPENRKPYVSDYAGLIRDNEKESAFLDTISNCSKHMGNAYMYQSACINQMNPTAHATDRTGLWFSNVLPWLLATLVFRVIGQACERGIRSRGGFQAHENFALKLLKGFKRYRIRCFIASMPVADLRPRANESPAETLLRIEKSFREYCESWETSDHEPSRLVALSIKFLDSYSRCRDGIRKKDFALREKEGCDWLAAFKFCGKNNYVIEACERIEKLYGPEMKACLLETLRRNRMAVLTDGGRGMAQDEVNELVNAWLKVPPSTPYLSNVVKRSRHLAFGRKARVKVYGLSSQTTCRGASEEKDVLLIEKFLLNCNIFRDKTAATMTDNYFWSKCKKRKNVGSSQDRIKEEVEMNQHEQRAYDMLISSQSQALSLEVPVQNDDDTLIDDNSVASVASVASSVMGLDKDFVDANDVEISGQVNNVEDPWDSLTDDQRADEAGRTLKTLGMGKRKDFDPKSLSCMFEEGFKKLKKEKIVKVRQDVKKKRERQIKWIYCAVKFFKARMKRRREQLKVSTEMSQKNTYAKMNSPHDSEYRAIMKRKRAQPDT</sequence>
<feature type="compositionally biased region" description="Basic residues" evidence="1">
    <location>
        <begin position="1440"/>
        <end position="1450"/>
    </location>
</feature>
<evidence type="ECO:0000313" key="2">
    <source>
        <dbReference type="EMBL" id="EJK48566.1"/>
    </source>
</evidence>
<evidence type="ECO:0000256" key="1">
    <source>
        <dbReference type="SAM" id="MobiDB-lite"/>
    </source>
</evidence>